<dbReference type="STRING" id="351607.Acel_2024"/>
<dbReference type="eggNOG" id="COG1977">
    <property type="taxonomic scope" value="Bacteria"/>
</dbReference>
<evidence type="ECO:0000313" key="2">
    <source>
        <dbReference type="Proteomes" id="UP000008221"/>
    </source>
</evidence>
<dbReference type="InterPro" id="IPR003749">
    <property type="entry name" value="ThiS/MoaD-like"/>
</dbReference>
<dbReference type="OrthoDB" id="4331766at2"/>
<dbReference type="HOGENOM" id="CLU_114601_2_1_11"/>
<keyword evidence="2" id="KW-1185">Reference proteome</keyword>
<dbReference type="RefSeq" id="WP_011720859.1">
    <property type="nucleotide sequence ID" value="NC_008578.1"/>
</dbReference>
<dbReference type="Proteomes" id="UP000008221">
    <property type="component" value="Chromosome"/>
</dbReference>
<accession>A0LWI6</accession>
<protein>
    <submittedName>
        <fullName evidence="1">ThiamineS protein</fullName>
    </submittedName>
</protein>
<organism evidence="1 2">
    <name type="scientific">Acidothermus cellulolyticus (strain ATCC 43068 / DSM 8971 / 11B)</name>
    <dbReference type="NCBI Taxonomy" id="351607"/>
    <lineage>
        <taxon>Bacteria</taxon>
        <taxon>Bacillati</taxon>
        <taxon>Actinomycetota</taxon>
        <taxon>Actinomycetes</taxon>
        <taxon>Acidothermales</taxon>
        <taxon>Acidothermaceae</taxon>
        <taxon>Acidothermus</taxon>
    </lineage>
</organism>
<sequence>MTTGEREQPRCTVRYWAAAREAAGVSSEEVAAGTLADVLHVLRARSPQLAEVVSRSAFLVDGVPAGRRDPTQVLLHRGSVVDVLPPFAGGAR</sequence>
<dbReference type="InParanoid" id="A0LWI6"/>
<dbReference type="InterPro" id="IPR012675">
    <property type="entry name" value="Beta-grasp_dom_sf"/>
</dbReference>
<dbReference type="KEGG" id="ace:Acel_2024"/>
<proteinExistence type="predicted"/>
<dbReference type="AlphaFoldDB" id="A0LWI6"/>
<dbReference type="Gene3D" id="3.10.20.30">
    <property type="match status" value="1"/>
</dbReference>
<dbReference type="InterPro" id="IPR016155">
    <property type="entry name" value="Mopterin_synth/thiamin_S_b"/>
</dbReference>
<dbReference type="CDD" id="cd17040">
    <property type="entry name" value="Ubl_MoaD_like"/>
    <property type="match status" value="1"/>
</dbReference>
<name>A0LWI6_ACIC1</name>
<dbReference type="EMBL" id="CP000481">
    <property type="protein sequence ID" value="ABK53796.1"/>
    <property type="molecule type" value="Genomic_DNA"/>
</dbReference>
<dbReference type="SUPFAM" id="SSF54285">
    <property type="entry name" value="MoaD/ThiS"/>
    <property type="match status" value="1"/>
</dbReference>
<reference evidence="1 2" key="1">
    <citation type="journal article" date="2009" name="Genome Res.">
        <title>Complete genome of the cellulolytic thermophile Acidothermus cellulolyticus 11B provides insights into its ecophysiological and evolutionary adaptations.</title>
        <authorList>
            <person name="Barabote R.D."/>
            <person name="Xie G."/>
            <person name="Leu D.H."/>
            <person name="Normand P."/>
            <person name="Necsulea A."/>
            <person name="Daubin V."/>
            <person name="Medigue C."/>
            <person name="Adney W.S."/>
            <person name="Xu X.C."/>
            <person name="Lapidus A."/>
            <person name="Parales R.E."/>
            <person name="Detter C."/>
            <person name="Pujic P."/>
            <person name="Bruce D."/>
            <person name="Lavire C."/>
            <person name="Challacombe J.F."/>
            <person name="Brettin T.S."/>
            <person name="Berry A.M."/>
        </authorList>
    </citation>
    <scope>NUCLEOTIDE SEQUENCE [LARGE SCALE GENOMIC DNA]</scope>
    <source>
        <strain evidence="2">ATCC 43068 / DSM 8971 / 11B</strain>
    </source>
</reference>
<evidence type="ECO:0000313" key="1">
    <source>
        <dbReference type="EMBL" id="ABK53796.1"/>
    </source>
</evidence>
<gene>
    <name evidence="1" type="ordered locus">Acel_2024</name>
</gene>
<dbReference type="Pfam" id="PF02597">
    <property type="entry name" value="ThiS"/>
    <property type="match status" value="1"/>
</dbReference>